<evidence type="ECO:0000313" key="5">
    <source>
        <dbReference type="EMBL" id="KIM93287.1"/>
    </source>
</evidence>
<evidence type="ECO:0000256" key="3">
    <source>
        <dbReference type="ARBA" id="ARBA00022691"/>
    </source>
</evidence>
<dbReference type="InterPro" id="IPR016461">
    <property type="entry name" value="COMT-like"/>
</dbReference>
<dbReference type="InParanoid" id="A0A0C3CUA0"/>
<dbReference type="GO" id="GO:0032259">
    <property type="term" value="P:methylation"/>
    <property type="evidence" value="ECO:0007669"/>
    <property type="project" value="UniProtKB-KW"/>
</dbReference>
<accession>A0A0C3CUA0</accession>
<keyword evidence="6" id="KW-1185">Reference proteome</keyword>
<evidence type="ECO:0000313" key="6">
    <source>
        <dbReference type="Proteomes" id="UP000054321"/>
    </source>
</evidence>
<keyword evidence="2" id="KW-0808">Transferase</keyword>
<dbReference type="PANTHER" id="PTHR43712:SF12">
    <property type="entry name" value="STERIGMATOCYSTIN 8-O-METHYLTRANSFERASE"/>
    <property type="match status" value="1"/>
</dbReference>
<dbReference type="InterPro" id="IPR029063">
    <property type="entry name" value="SAM-dependent_MTases_sf"/>
</dbReference>
<name>A0A0C3CUA0_OIDMZ</name>
<keyword evidence="3" id="KW-0949">S-adenosyl-L-methionine</keyword>
<dbReference type="PROSITE" id="PS51683">
    <property type="entry name" value="SAM_OMT_II"/>
    <property type="match status" value="1"/>
</dbReference>
<dbReference type="AlphaFoldDB" id="A0A0C3CUA0"/>
<dbReference type="OrthoDB" id="1535081at2759"/>
<dbReference type="Gene3D" id="1.10.10.10">
    <property type="entry name" value="Winged helix-like DNA-binding domain superfamily/Winged helix DNA-binding domain"/>
    <property type="match status" value="1"/>
</dbReference>
<proteinExistence type="predicted"/>
<evidence type="ECO:0000256" key="1">
    <source>
        <dbReference type="ARBA" id="ARBA00022603"/>
    </source>
</evidence>
<dbReference type="SUPFAM" id="SSF53335">
    <property type="entry name" value="S-adenosyl-L-methionine-dependent methyltransferases"/>
    <property type="match status" value="1"/>
</dbReference>
<dbReference type="InterPro" id="IPR036388">
    <property type="entry name" value="WH-like_DNA-bd_sf"/>
</dbReference>
<dbReference type="SUPFAM" id="SSF46785">
    <property type="entry name" value="Winged helix' DNA-binding domain"/>
    <property type="match status" value="1"/>
</dbReference>
<evidence type="ECO:0000256" key="2">
    <source>
        <dbReference type="ARBA" id="ARBA00022679"/>
    </source>
</evidence>
<gene>
    <name evidence="5" type="ORF">OIDMADRAFT_138176</name>
</gene>
<feature type="domain" description="O-methyltransferase C-terminal" evidence="4">
    <location>
        <begin position="236"/>
        <end position="416"/>
    </location>
</feature>
<dbReference type="Gene3D" id="3.40.50.150">
    <property type="entry name" value="Vaccinia Virus protein VP39"/>
    <property type="match status" value="1"/>
</dbReference>
<dbReference type="Pfam" id="PF00891">
    <property type="entry name" value="Methyltransf_2"/>
    <property type="match status" value="1"/>
</dbReference>
<dbReference type="HOGENOM" id="CLU_005533_1_4_1"/>
<dbReference type="STRING" id="913774.A0A0C3CUA0"/>
<evidence type="ECO:0000259" key="4">
    <source>
        <dbReference type="Pfam" id="PF00891"/>
    </source>
</evidence>
<reference evidence="5 6" key="1">
    <citation type="submission" date="2014-04" db="EMBL/GenBank/DDBJ databases">
        <authorList>
            <consortium name="DOE Joint Genome Institute"/>
            <person name="Kuo A."/>
            <person name="Martino E."/>
            <person name="Perotto S."/>
            <person name="Kohler A."/>
            <person name="Nagy L.G."/>
            <person name="Floudas D."/>
            <person name="Copeland A."/>
            <person name="Barry K.W."/>
            <person name="Cichocki N."/>
            <person name="Veneault-Fourrey C."/>
            <person name="LaButti K."/>
            <person name="Lindquist E.A."/>
            <person name="Lipzen A."/>
            <person name="Lundell T."/>
            <person name="Morin E."/>
            <person name="Murat C."/>
            <person name="Sun H."/>
            <person name="Tunlid A."/>
            <person name="Henrissat B."/>
            <person name="Grigoriev I.V."/>
            <person name="Hibbett D.S."/>
            <person name="Martin F."/>
            <person name="Nordberg H.P."/>
            <person name="Cantor M.N."/>
            <person name="Hua S.X."/>
        </authorList>
    </citation>
    <scope>NUCLEOTIDE SEQUENCE [LARGE SCALE GENOMIC DNA]</scope>
    <source>
        <strain evidence="5 6">Zn</strain>
    </source>
</reference>
<dbReference type="GO" id="GO:0008171">
    <property type="term" value="F:O-methyltransferase activity"/>
    <property type="evidence" value="ECO:0007669"/>
    <property type="project" value="InterPro"/>
</dbReference>
<dbReference type="InterPro" id="IPR001077">
    <property type="entry name" value="COMT_C"/>
</dbReference>
<dbReference type="EMBL" id="KN832897">
    <property type="protein sequence ID" value="KIM93287.1"/>
    <property type="molecule type" value="Genomic_DNA"/>
</dbReference>
<dbReference type="InterPro" id="IPR036390">
    <property type="entry name" value="WH_DNA-bd_sf"/>
</dbReference>
<reference evidence="6" key="2">
    <citation type="submission" date="2015-01" db="EMBL/GenBank/DDBJ databases">
        <title>Evolutionary Origins and Diversification of the Mycorrhizal Mutualists.</title>
        <authorList>
            <consortium name="DOE Joint Genome Institute"/>
            <consortium name="Mycorrhizal Genomics Consortium"/>
            <person name="Kohler A."/>
            <person name="Kuo A."/>
            <person name="Nagy L.G."/>
            <person name="Floudas D."/>
            <person name="Copeland A."/>
            <person name="Barry K.W."/>
            <person name="Cichocki N."/>
            <person name="Veneault-Fourrey C."/>
            <person name="LaButti K."/>
            <person name="Lindquist E.A."/>
            <person name="Lipzen A."/>
            <person name="Lundell T."/>
            <person name="Morin E."/>
            <person name="Murat C."/>
            <person name="Riley R."/>
            <person name="Ohm R."/>
            <person name="Sun H."/>
            <person name="Tunlid A."/>
            <person name="Henrissat B."/>
            <person name="Grigoriev I.V."/>
            <person name="Hibbett D.S."/>
            <person name="Martin F."/>
        </authorList>
    </citation>
    <scope>NUCLEOTIDE SEQUENCE [LARGE SCALE GENOMIC DNA]</scope>
    <source>
        <strain evidence="6">Zn</strain>
    </source>
</reference>
<protein>
    <recommendedName>
        <fullName evidence="4">O-methyltransferase C-terminal domain-containing protein</fullName>
    </recommendedName>
</protein>
<organism evidence="5 6">
    <name type="scientific">Oidiodendron maius (strain Zn)</name>
    <dbReference type="NCBI Taxonomy" id="913774"/>
    <lineage>
        <taxon>Eukaryota</taxon>
        <taxon>Fungi</taxon>
        <taxon>Dikarya</taxon>
        <taxon>Ascomycota</taxon>
        <taxon>Pezizomycotina</taxon>
        <taxon>Leotiomycetes</taxon>
        <taxon>Leotiomycetes incertae sedis</taxon>
        <taxon>Myxotrichaceae</taxon>
        <taxon>Oidiodendron</taxon>
    </lineage>
</organism>
<sequence length="444" mass="49362">MTETQPTLKSLAATIAQSAEAITVYLNANNIPAPSFAEDSPFDYPKTPEILGTLFQLIDALSDLQHLILGASDGINFSPIFESHDSEILDVLNQFDFWNAVPLGGSASYSEIARKTTLPEPLVRRVLRHAFLSKLFAEASPGQVVHTAKTAYVAKTPRTRSWIALNLEQIRPATVYLAKSLREYSAGKNSHSQEPLESAFAIADLDRTGRPVDFWTFLKNDPDGKPKGYRANRFAEAMQAISASSSIKPDEIVKLGFDWNSLGEATVVDLGGSRGHDAIAQAKHFPKLKYIVQDLPEVEEAFNSNLPKELAHRVSFQPHDFFQPQNIQADVYFMKVVLHDWPDKYAAQIVNNLLPYLKKGSRLVLCEGVQPESYDVHGNAIIPLFVRRLLSSMDLQMLVGANCLERRLTDWKDLLAQVDKKLEIRNVASFPGAVLSIINIGYNT</sequence>
<keyword evidence="1" id="KW-0489">Methyltransferase</keyword>
<dbReference type="Proteomes" id="UP000054321">
    <property type="component" value="Unassembled WGS sequence"/>
</dbReference>
<dbReference type="PANTHER" id="PTHR43712">
    <property type="entry name" value="PUTATIVE (AFU_ORTHOLOGUE AFUA_4G14580)-RELATED"/>
    <property type="match status" value="1"/>
</dbReference>